<evidence type="ECO:0000256" key="1">
    <source>
        <dbReference type="ARBA" id="ARBA00004141"/>
    </source>
</evidence>
<feature type="region of interest" description="Disordered" evidence="7">
    <location>
        <begin position="61"/>
        <end position="108"/>
    </location>
</feature>
<dbReference type="KEGG" id="scm:SCHCO_02529252"/>
<evidence type="ECO:0000313" key="10">
    <source>
        <dbReference type="EMBL" id="EFJ03799.1"/>
    </source>
</evidence>
<dbReference type="HOGENOM" id="CLU_029282_6_1_1"/>
<dbReference type="GO" id="GO:0032979">
    <property type="term" value="P:protein insertion into mitochondrial inner membrane from matrix"/>
    <property type="evidence" value="ECO:0007669"/>
    <property type="project" value="TreeGrafter"/>
</dbReference>
<dbReference type="eggNOG" id="KOG1239">
    <property type="taxonomic scope" value="Eukaryota"/>
</dbReference>
<dbReference type="InParanoid" id="D8PQW0"/>
<evidence type="ECO:0000313" key="11">
    <source>
        <dbReference type="Proteomes" id="UP000007431"/>
    </source>
</evidence>
<dbReference type="GeneID" id="9584998"/>
<dbReference type="PANTHER" id="PTHR12428">
    <property type="entry name" value="OXA1"/>
    <property type="match status" value="1"/>
</dbReference>
<dbReference type="STRING" id="578458.D8PQW0"/>
<dbReference type="VEuPathDB" id="FungiDB:SCHCODRAFT_02529252"/>
<dbReference type="InterPro" id="IPR028055">
    <property type="entry name" value="YidC/Oxa/ALB_C"/>
</dbReference>
<feature type="compositionally biased region" description="Low complexity" evidence="7">
    <location>
        <begin position="73"/>
        <end position="108"/>
    </location>
</feature>
<dbReference type="InterPro" id="IPR001708">
    <property type="entry name" value="YidC/ALB3/OXA1/COX18"/>
</dbReference>
<protein>
    <recommendedName>
        <fullName evidence="9">Membrane insertase YidC/Oxa/ALB C-terminal domain-containing protein</fullName>
    </recommendedName>
</protein>
<dbReference type="Proteomes" id="UP000007431">
    <property type="component" value="Unassembled WGS sequence"/>
</dbReference>
<dbReference type="GO" id="GO:0032977">
    <property type="term" value="F:membrane insertase activity"/>
    <property type="evidence" value="ECO:0007669"/>
    <property type="project" value="InterPro"/>
</dbReference>
<organism evidence="11">
    <name type="scientific">Schizophyllum commune (strain H4-8 / FGSC 9210)</name>
    <name type="common">Split gill fungus</name>
    <dbReference type="NCBI Taxonomy" id="578458"/>
    <lineage>
        <taxon>Eukaryota</taxon>
        <taxon>Fungi</taxon>
        <taxon>Dikarya</taxon>
        <taxon>Basidiomycota</taxon>
        <taxon>Agaricomycotina</taxon>
        <taxon>Agaricomycetes</taxon>
        <taxon>Agaricomycetidae</taxon>
        <taxon>Agaricales</taxon>
        <taxon>Schizophyllaceae</taxon>
        <taxon>Schizophyllum</taxon>
    </lineage>
</organism>
<evidence type="ECO:0000256" key="2">
    <source>
        <dbReference type="ARBA" id="ARBA00009877"/>
    </source>
</evidence>
<feature type="domain" description="Membrane insertase YidC/Oxa/ALB C-terminal" evidence="9">
    <location>
        <begin position="188"/>
        <end position="384"/>
    </location>
</feature>
<comment type="subcellular location">
    <subcellularLocation>
        <location evidence="1 6">Membrane</location>
        <topology evidence="1 6">Multi-pass membrane protein</topology>
    </subcellularLocation>
</comment>
<dbReference type="AlphaFoldDB" id="D8PQW0"/>
<proteinExistence type="inferred from homology"/>
<dbReference type="FunCoup" id="D8PQW0">
    <property type="interactions" value="333"/>
</dbReference>
<reference evidence="10 11" key="1">
    <citation type="journal article" date="2010" name="Nat. Biotechnol.">
        <title>Genome sequence of the model mushroom Schizophyllum commune.</title>
        <authorList>
            <person name="Ohm R.A."/>
            <person name="de Jong J.F."/>
            <person name="Lugones L.G."/>
            <person name="Aerts A."/>
            <person name="Kothe E."/>
            <person name="Stajich J.E."/>
            <person name="de Vries R.P."/>
            <person name="Record E."/>
            <person name="Levasseur A."/>
            <person name="Baker S.E."/>
            <person name="Bartholomew K.A."/>
            <person name="Coutinho P.M."/>
            <person name="Erdmann S."/>
            <person name="Fowler T.J."/>
            <person name="Gathman A.C."/>
            <person name="Lombard V."/>
            <person name="Henrissat B."/>
            <person name="Knabe N."/>
            <person name="Kuees U."/>
            <person name="Lilly W.W."/>
            <person name="Lindquist E."/>
            <person name="Lucas S."/>
            <person name="Magnuson J.K."/>
            <person name="Piumi F."/>
            <person name="Raudaskoski M."/>
            <person name="Salamov A."/>
            <person name="Schmutz J."/>
            <person name="Schwarze F.W.M.R."/>
            <person name="vanKuyk P.A."/>
            <person name="Horton J.S."/>
            <person name="Grigoriev I.V."/>
            <person name="Woesten H.A.B."/>
        </authorList>
    </citation>
    <scope>NUCLEOTIDE SEQUENCE [LARGE SCALE GENOMIC DNA]</scope>
    <source>
        <strain evidence="11">H4-8 / FGSC 9210</strain>
    </source>
</reference>
<evidence type="ECO:0000256" key="7">
    <source>
        <dbReference type="SAM" id="MobiDB-lite"/>
    </source>
</evidence>
<evidence type="ECO:0000256" key="8">
    <source>
        <dbReference type="SAM" id="Phobius"/>
    </source>
</evidence>
<keyword evidence="11" id="KW-1185">Reference proteome</keyword>
<feature type="transmembrane region" description="Helical" evidence="8">
    <location>
        <begin position="188"/>
        <end position="208"/>
    </location>
</feature>
<dbReference type="EMBL" id="GL377302">
    <property type="protein sequence ID" value="EFJ03799.1"/>
    <property type="molecule type" value="Genomic_DNA"/>
</dbReference>
<evidence type="ECO:0000259" key="9">
    <source>
        <dbReference type="Pfam" id="PF02096"/>
    </source>
</evidence>
<evidence type="ECO:0000256" key="6">
    <source>
        <dbReference type="RuleBase" id="RU003945"/>
    </source>
</evidence>
<evidence type="ECO:0000256" key="5">
    <source>
        <dbReference type="ARBA" id="ARBA00023136"/>
    </source>
</evidence>
<dbReference type="OMA" id="GWKNAQT"/>
<dbReference type="RefSeq" id="XP_003038701.1">
    <property type="nucleotide sequence ID" value="XM_003038655.1"/>
</dbReference>
<dbReference type="GO" id="GO:0005743">
    <property type="term" value="C:mitochondrial inner membrane"/>
    <property type="evidence" value="ECO:0007669"/>
    <property type="project" value="TreeGrafter"/>
</dbReference>
<comment type="similarity">
    <text evidence="2 6">Belongs to the OXA1/ALB3/YidC family.</text>
</comment>
<sequence>MNFGRLLAANSACLRATGRGAFASAGPRCFSTAFNSQRPTWLVASRLPPAYQARNLSLWGSSKPAPKPEEAAAEAPEPALPNTPADAQTPDALPPTSATPADAAANATVTQSAQDPEIVYATPFDPSAVSDTASSAASQALDVATTASTLSPLKWGDLTAMGLTAWYTPAGLVRWTLQVFNVTLGLPWFWTIVVGTLLWRVSMFPFHLQSIRNGQKMRKVNPEMQKIRDEINEAKKTQDVLALQRGIMKMQQLNAKYDVNPLKLMAPGFINLPFTLGLFFGVKRLCEEVPQLAVSGFSLLPDLTVTDPYWILPMFSVLLIQLQIRASAADGSIDLTTSPAMPHVMNIMRLFSIVTIPLLAKLHIGVLVSLVTQSLFMTLQSTLLRLPRIRRRLGLEPLGKGFQLPSMVESVRYGLNWLKSGGK</sequence>
<evidence type="ECO:0000256" key="3">
    <source>
        <dbReference type="ARBA" id="ARBA00022692"/>
    </source>
</evidence>
<dbReference type="CDD" id="cd20069">
    <property type="entry name" value="5TM_Oxa1-like"/>
    <property type="match status" value="1"/>
</dbReference>
<gene>
    <name evidence="10" type="ORF">SCHCODRAFT_231532</name>
</gene>
<keyword evidence="5 8" id="KW-0472">Membrane</keyword>
<name>D8PQW0_SCHCM</name>
<evidence type="ECO:0000256" key="4">
    <source>
        <dbReference type="ARBA" id="ARBA00022989"/>
    </source>
</evidence>
<keyword evidence="3 6" id="KW-0812">Transmembrane</keyword>
<accession>D8PQW0</accession>
<dbReference type="PANTHER" id="PTHR12428:SF65">
    <property type="entry name" value="CYTOCHROME C OXIDASE ASSEMBLY PROTEIN COX18, MITOCHONDRIAL"/>
    <property type="match status" value="1"/>
</dbReference>
<dbReference type="OrthoDB" id="2148490at2759"/>
<dbReference type="Pfam" id="PF02096">
    <property type="entry name" value="60KD_IMP"/>
    <property type="match status" value="1"/>
</dbReference>
<keyword evidence="4 8" id="KW-1133">Transmembrane helix</keyword>